<reference evidence="1 2" key="1">
    <citation type="journal article" date="2005" name="Science">
        <title>Comparative genomics of trypanosomatid parasitic protozoa.</title>
        <authorList>
            <person name="El-Sayed N.M."/>
            <person name="Myler P.J."/>
            <person name="Blandin G."/>
            <person name="Berriman M."/>
            <person name="Crabtree J."/>
            <person name="Aggarwal G."/>
            <person name="Caler E."/>
            <person name="Renauld H."/>
            <person name="Worthey E.A."/>
            <person name="Hertz-Fowler C."/>
            <person name="Ghedin E."/>
            <person name="Peacock C."/>
            <person name="Bartholomeu D.C."/>
            <person name="Haas B.J."/>
            <person name="Tran A.N."/>
            <person name="Wortman J.R."/>
            <person name="Alsmark U.C."/>
            <person name="Angiuoli S."/>
            <person name="Anupama A."/>
            <person name="Badger J."/>
            <person name="Bringaud F."/>
            <person name="Cadag E."/>
            <person name="Carlton J.M."/>
            <person name="Cerqueira G.C."/>
            <person name="Creasy T."/>
            <person name="Delcher A.L."/>
            <person name="Djikeng A."/>
            <person name="Embley T.M."/>
            <person name="Hauser C."/>
            <person name="Ivens A.C."/>
            <person name="Kummerfeld S.K."/>
            <person name="Pereira-Leal J.B."/>
            <person name="Nilsson D."/>
            <person name="Peterson J."/>
            <person name="Salzberg S.L."/>
            <person name="Shallom J."/>
            <person name="Silva J.C."/>
            <person name="Sundaram J."/>
            <person name="Westenberger S."/>
            <person name="White O."/>
            <person name="Melville S.E."/>
            <person name="Donelson J.E."/>
            <person name="Andersson B."/>
            <person name="Stuart K.D."/>
            <person name="Hall N."/>
        </authorList>
    </citation>
    <scope>NUCLEOTIDE SEQUENCE [LARGE SCALE GENOMIC DNA]</scope>
    <source>
        <strain evidence="1 2">927/4 GUTat10.1</strain>
    </source>
</reference>
<reference evidence="1 2" key="2">
    <citation type="journal article" date="2005" name="Science">
        <title>The genome of the African trypanosome Trypanosoma brucei.</title>
        <authorList>
            <person name="Berriman M."/>
            <person name="Ghedin E."/>
            <person name="Hertz-Fowler C."/>
            <person name="Blandin G."/>
            <person name="Renauld H."/>
            <person name="Bartholomeu D.C."/>
            <person name="Lennard N.J."/>
            <person name="Caler E."/>
            <person name="Hamlin N.E."/>
            <person name="Haas B."/>
            <person name="Bohme U."/>
            <person name="Hannick L."/>
            <person name="Aslett M.A."/>
            <person name="Shallom J."/>
            <person name="Marcello L."/>
            <person name="Hou L."/>
            <person name="Wickstead B."/>
            <person name="Alsmark U.C."/>
            <person name="Arrowsmith C."/>
            <person name="Atkin R.J."/>
            <person name="Barron A.J."/>
            <person name="Bringaud F."/>
            <person name="Brooks K."/>
            <person name="Carrington M."/>
            <person name="Cherevach I."/>
            <person name="Chillingworth T.J."/>
            <person name="Churcher C."/>
            <person name="Clark L.N."/>
            <person name="Corton C.H."/>
            <person name="Cronin A."/>
            <person name="Davies R.M."/>
            <person name="Doggett J."/>
            <person name="Djikeng A."/>
            <person name="Feldblyum T."/>
            <person name="Field M.C."/>
            <person name="Fraser A."/>
            <person name="Goodhead I."/>
            <person name="Hance Z."/>
            <person name="Harper D."/>
            <person name="Harris B.R."/>
            <person name="Hauser H."/>
            <person name="Hostetler J."/>
            <person name="Ivens A."/>
            <person name="Jagels K."/>
            <person name="Johnson D."/>
            <person name="Johnson J."/>
            <person name="Jones K."/>
            <person name="Kerhornou A.X."/>
            <person name="Koo H."/>
            <person name="Larke N."/>
            <person name="Landfear S."/>
            <person name="Larkin C."/>
            <person name="Leech V."/>
            <person name="Line A."/>
            <person name="Lord A."/>
            <person name="Macleod A."/>
            <person name="Mooney P.J."/>
            <person name="Moule S."/>
            <person name="Martin D.M."/>
            <person name="Morgan G.W."/>
            <person name="Mungall K."/>
            <person name="Norbertczak H."/>
            <person name="Ormond D."/>
            <person name="Pai G."/>
            <person name="Peacock C.S."/>
            <person name="Peterson J."/>
            <person name="Quail M.A."/>
            <person name="Rabbinowitsch E."/>
            <person name="Rajandream M.A."/>
            <person name="Reitter C."/>
            <person name="Salzberg S.L."/>
            <person name="Sanders M."/>
            <person name="Schobel S."/>
            <person name="Sharp S."/>
            <person name="Simmonds M."/>
            <person name="Simpson A.J."/>
            <person name="Tallon L."/>
            <person name="Turner C.M."/>
            <person name="Tait A."/>
            <person name="Tivey A.R."/>
            <person name="Van Aken S."/>
            <person name="Walker D."/>
            <person name="Wanless D."/>
            <person name="Wang S."/>
            <person name="White B."/>
            <person name="White O."/>
            <person name="Whitehead S."/>
            <person name="Woodward J."/>
            <person name="Wortman J."/>
            <person name="Adams M.D."/>
            <person name="Embley T.M."/>
            <person name="Gull K."/>
            <person name="Ullu E."/>
            <person name="Barry J.D."/>
            <person name="Fairlamb A.H."/>
            <person name="Opperdoes F."/>
            <person name="Barrell B.G."/>
            <person name="Donelson J.E."/>
            <person name="Hall N."/>
            <person name="Fraser C.M."/>
            <person name="Melville S.E."/>
            <person name="El-Sayed N.M."/>
        </authorList>
    </citation>
    <scope>NUCLEOTIDE SEQUENCE [LARGE SCALE GENOMIC DNA]</scope>
    <source>
        <strain evidence="1 2">927/4 GUTat10.1</strain>
    </source>
</reference>
<protein>
    <recommendedName>
        <fullName evidence="3">T. brucei spp.-specific protein</fullName>
    </recommendedName>
</protein>
<dbReference type="AlphaFoldDB" id="Q381P7"/>
<dbReference type="EMBL" id="CH464491">
    <property type="protein sequence ID" value="EAN80484.1"/>
    <property type="molecule type" value="Genomic_DNA"/>
</dbReference>
<dbReference type="InParanoid" id="Q381P7"/>
<accession>Q381P7</accession>
<name>Q381P7_TRYB2</name>
<organism evidence="1 2">
    <name type="scientific">Trypanosoma brucei brucei (strain 927/4 GUTat10.1)</name>
    <dbReference type="NCBI Taxonomy" id="185431"/>
    <lineage>
        <taxon>Eukaryota</taxon>
        <taxon>Discoba</taxon>
        <taxon>Euglenozoa</taxon>
        <taxon>Kinetoplastea</taxon>
        <taxon>Metakinetoplastina</taxon>
        <taxon>Trypanosomatida</taxon>
        <taxon>Trypanosomatidae</taxon>
        <taxon>Trypanosoma</taxon>
    </lineage>
</organism>
<evidence type="ECO:0000313" key="1">
    <source>
        <dbReference type="EMBL" id="EAN80484.1"/>
    </source>
</evidence>
<proteinExistence type="predicted"/>
<evidence type="ECO:0008006" key="3">
    <source>
        <dbReference type="Google" id="ProtNLM"/>
    </source>
</evidence>
<evidence type="ECO:0000313" key="2">
    <source>
        <dbReference type="Proteomes" id="UP000008524"/>
    </source>
</evidence>
<dbReference type="VEuPathDB" id="TriTrypDB:Tb927.11.15380"/>
<dbReference type="PaxDb" id="5691-EAN80484"/>
<dbReference type="GeneID" id="3664428"/>
<dbReference type="Proteomes" id="UP000008524">
    <property type="component" value="Chromosome 11"/>
</dbReference>
<dbReference type="RefSeq" id="XP_829596.1">
    <property type="nucleotide sequence ID" value="XM_824503.1"/>
</dbReference>
<keyword evidence="2" id="KW-1185">Reference proteome</keyword>
<sequence>MTFPSVQSSVHLYSNVVELAIRYTDLCALCGRKAHEGENGSTKGDRAETSGSWHFHLARSKEPIAVSCLHAIMQRTNILGGRVNLFFTFERVPPFGGHKSRAVIQLASFHYSKNMRLCLNVAYLPQEEVRLKTVRAHVDSDCNVLEVACWRVFVFLGRSTTFH</sequence>
<gene>
    <name evidence="1" type="ORF">Tb11.01.7030</name>
</gene>
<dbReference type="KEGG" id="tbr:Tb11.01.7030"/>